<evidence type="ECO:0000313" key="2">
    <source>
        <dbReference type="EMBL" id="GBM35788.1"/>
    </source>
</evidence>
<dbReference type="InterPro" id="IPR032135">
    <property type="entry name" value="DUF4817"/>
</dbReference>
<dbReference type="AlphaFoldDB" id="A0A4Y2F5F1"/>
<name>A0A4Y2F5F1_ARAVE</name>
<dbReference type="PANTHER" id="PTHR47326">
    <property type="entry name" value="TRANSPOSABLE ELEMENT TC3 TRANSPOSASE-LIKE PROTEIN"/>
    <property type="match status" value="1"/>
</dbReference>
<dbReference type="Pfam" id="PF16087">
    <property type="entry name" value="DUF4817"/>
    <property type="match status" value="1"/>
</dbReference>
<evidence type="ECO:0000313" key="3">
    <source>
        <dbReference type="Proteomes" id="UP000499080"/>
    </source>
</evidence>
<protein>
    <recommendedName>
        <fullName evidence="1">DUF4817 domain-containing protein</fullName>
    </recommendedName>
</protein>
<gene>
    <name evidence="2" type="ORF">AVEN_108978_1</name>
</gene>
<evidence type="ECO:0000259" key="1">
    <source>
        <dbReference type="Pfam" id="PF16087"/>
    </source>
</evidence>
<reference evidence="2 3" key="1">
    <citation type="journal article" date="2019" name="Sci. Rep.">
        <title>Orb-weaving spider Araneus ventricosus genome elucidates the spidroin gene catalogue.</title>
        <authorList>
            <person name="Kono N."/>
            <person name="Nakamura H."/>
            <person name="Ohtoshi R."/>
            <person name="Moran D.A.P."/>
            <person name="Shinohara A."/>
            <person name="Yoshida Y."/>
            <person name="Fujiwara M."/>
            <person name="Mori M."/>
            <person name="Tomita M."/>
            <person name="Arakawa K."/>
        </authorList>
    </citation>
    <scope>NUCLEOTIDE SEQUENCE [LARGE SCALE GENOMIC DNA]</scope>
</reference>
<sequence length="529" mass="58067">MYACHFQCLALSLANAIFKGICYLDRDDKSFGIIGSSEIKTLSLLPISVITVAFMTFGPRCAHNVYKRDIGAAFAVSGSCTTSTSSDRNANDVYNRGSGNCYIKYGDCSSSTTSMRSNANFGGIHDIHNEGSGNIYIEHCDASISSVPSNGKELIHNVYNAGSGKIYIKYWCGESASSERSNNNIGRKLMNDLFNAGSSEVYITYRKCCPSTSGAPSDTNICGKLLEDIRSEGSGIIDIKYEDCGASASSVQRNTNNCGKLINNVHQAGSGKIFIKYSCGETSSTNIGRKLMNDLFNTGSAQVHITYRKCCPSTSGVPADTNICGKLMDDIRSGGSGIVDIKYWDCGASTSSVQRNTNNCGKLRVFLVLEYHRLERSPTATRRSFQKRFNVPKGPDAKSICKLFARFERTGSVDDNRVENVGSRQTVVTPENVAKVSGIVQQNPRHTVGRIASETGLKRSSTQTIFRNSRRMFHIKSKVIRDDHTIKAGRQRFDFANEIFTMIDNEGFDVGCIWFTDEAHFHLNGFVNK</sequence>
<dbReference type="OrthoDB" id="8001106at2759"/>
<accession>A0A4Y2F5F1</accession>
<feature type="domain" description="DUF4817" evidence="1">
    <location>
        <begin position="364"/>
        <end position="413"/>
    </location>
</feature>
<proteinExistence type="predicted"/>
<comment type="caution">
    <text evidence="2">The sequence shown here is derived from an EMBL/GenBank/DDBJ whole genome shotgun (WGS) entry which is preliminary data.</text>
</comment>
<dbReference type="Proteomes" id="UP000499080">
    <property type="component" value="Unassembled WGS sequence"/>
</dbReference>
<dbReference type="EMBL" id="BGPR01000793">
    <property type="protein sequence ID" value="GBM35788.1"/>
    <property type="molecule type" value="Genomic_DNA"/>
</dbReference>
<organism evidence="2 3">
    <name type="scientific">Araneus ventricosus</name>
    <name type="common">Orbweaver spider</name>
    <name type="synonym">Epeira ventricosa</name>
    <dbReference type="NCBI Taxonomy" id="182803"/>
    <lineage>
        <taxon>Eukaryota</taxon>
        <taxon>Metazoa</taxon>
        <taxon>Ecdysozoa</taxon>
        <taxon>Arthropoda</taxon>
        <taxon>Chelicerata</taxon>
        <taxon>Arachnida</taxon>
        <taxon>Araneae</taxon>
        <taxon>Araneomorphae</taxon>
        <taxon>Entelegynae</taxon>
        <taxon>Araneoidea</taxon>
        <taxon>Araneidae</taxon>
        <taxon>Araneus</taxon>
    </lineage>
</organism>
<keyword evidence="3" id="KW-1185">Reference proteome</keyword>
<dbReference type="PANTHER" id="PTHR47326:SF1">
    <property type="entry name" value="HTH PSQ-TYPE DOMAIN-CONTAINING PROTEIN"/>
    <property type="match status" value="1"/>
</dbReference>